<organism evidence="2">
    <name type="scientific">Selaginella moellendorffii</name>
    <name type="common">Spikemoss</name>
    <dbReference type="NCBI Taxonomy" id="88036"/>
    <lineage>
        <taxon>Eukaryota</taxon>
        <taxon>Viridiplantae</taxon>
        <taxon>Streptophyta</taxon>
        <taxon>Embryophyta</taxon>
        <taxon>Tracheophyta</taxon>
        <taxon>Lycopodiopsida</taxon>
        <taxon>Selaginellales</taxon>
        <taxon>Selaginellaceae</taxon>
        <taxon>Selaginella</taxon>
    </lineage>
</organism>
<name>D8SL52_SELML</name>
<evidence type="ECO:0000313" key="1">
    <source>
        <dbReference type="EMBL" id="EFJ14968.1"/>
    </source>
</evidence>
<protein>
    <submittedName>
        <fullName evidence="1">Uncharacterized protein</fullName>
    </submittedName>
</protein>
<accession>D8SL52</accession>
<keyword evidence="2" id="KW-1185">Reference proteome</keyword>
<dbReference type="KEGG" id="smo:SELMODRAFT_423277"/>
<dbReference type="InParanoid" id="D8SL52"/>
<gene>
    <name evidence="1" type="ORF">SELMODRAFT_423277</name>
</gene>
<dbReference type="EMBL" id="GL377625">
    <property type="protein sequence ID" value="EFJ14968.1"/>
    <property type="molecule type" value="Genomic_DNA"/>
</dbReference>
<reference evidence="1 2" key="1">
    <citation type="journal article" date="2011" name="Science">
        <title>The Selaginella genome identifies genetic changes associated with the evolution of vascular plants.</title>
        <authorList>
            <person name="Banks J.A."/>
            <person name="Nishiyama T."/>
            <person name="Hasebe M."/>
            <person name="Bowman J.L."/>
            <person name="Gribskov M."/>
            <person name="dePamphilis C."/>
            <person name="Albert V.A."/>
            <person name="Aono N."/>
            <person name="Aoyama T."/>
            <person name="Ambrose B.A."/>
            <person name="Ashton N.W."/>
            <person name="Axtell M.J."/>
            <person name="Barker E."/>
            <person name="Barker M.S."/>
            <person name="Bennetzen J.L."/>
            <person name="Bonawitz N.D."/>
            <person name="Chapple C."/>
            <person name="Cheng C."/>
            <person name="Correa L.G."/>
            <person name="Dacre M."/>
            <person name="DeBarry J."/>
            <person name="Dreyer I."/>
            <person name="Elias M."/>
            <person name="Engstrom E.M."/>
            <person name="Estelle M."/>
            <person name="Feng L."/>
            <person name="Finet C."/>
            <person name="Floyd S.K."/>
            <person name="Frommer W.B."/>
            <person name="Fujita T."/>
            <person name="Gramzow L."/>
            <person name="Gutensohn M."/>
            <person name="Harholt J."/>
            <person name="Hattori M."/>
            <person name="Heyl A."/>
            <person name="Hirai T."/>
            <person name="Hiwatashi Y."/>
            <person name="Ishikawa M."/>
            <person name="Iwata M."/>
            <person name="Karol K.G."/>
            <person name="Koehler B."/>
            <person name="Kolukisaoglu U."/>
            <person name="Kubo M."/>
            <person name="Kurata T."/>
            <person name="Lalonde S."/>
            <person name="Li K."/>
            <person name="Li Y."/>
            <person name="Litt A."/>
            <person name="Lyons E."/>
            <person name="Manning G."/>
            <person name="Maruyama T."/>
            <person name="Michael T.P."/>
            <person name="Mikami K."/>
            <person name="Miyazaki S."/>
            <person name="Morinaga S."/>
            <person name="Murata T."/>
            <person name="Mueller-Roeber B."/>
            <person name="Nelson D.R."/>
            <person name="Obara M."/>
            <person name="Oguri Y."/>
            <person name="Olmstead R.G."/>
            <person name="Onodera N."/>
            <person name="Petersen B.L."/>
            <person name="Pils B."/>
            <person name="Prigge M."/>
            <person name="Rensing S.A."/>
            <person name="Riano-Pachon D.M."/>
            <person name="Roberts A.W."/>
            <person name="Sato Y."/>
            <person name="Scheller H.V."/>
            <person name="Schulz B."/>
            <person name="Schulz C."/>
            <person name="Shakirov E.V."/>
            <person name="Shibagaki N."/>
            <person name="Shinohara N."/>
            <person name="Shippen D.E."/>
            <person name="Soerensen I."/>
            <person name="Sotooka R."/>
            <person name="Sugimoto N."/>
            <person name="Sugita M."/>
            <person name="Sumikawa N."/>
            <person name="Tanurdzic M."/>
            <person name="Theissen G."/>
            <person name="Ulvskov P."/>
            <person name="Wakazuki S."/>
            <person name="Weng J.K."/>
            <person name="Willats W.W."/>
            <person name="Wipf D."/>
            <person name="Wolf P.G."/>
            <person name="Yang L."/>
            <person name="Zimmer A.D."/>
            <person name="Zhu Q."/>
            <person name="Mitros T."/>
            <person name="Hellsten U."/>
            <person name="Loque D."/>
            <person name="Otillar R."/>
            <person name="Salamov A."/>
            <person name="Schmutz J."/>
            <person name="Shapiro H."/>
            <person name="Lindquist E."/>
            <person name="Lucas S."/>
            <person name="Rokhsar D."/>
            <person name="Grigoriev I.V."/>
        </authorList>
    </citation>
    <scope>NUCLEOTIDE SEQUENCE [LARGE SCALE GENOMIC DNA]</scope>
</reference>
<dbReference type="AlphaFoldDB" id="D8SL52"/>
<proteinExistence type="predicted"/>
<dbReference type="Gramene" id="EFJ14968">
    <property type="protein sequence ID" value="EFJ14968"/>
    <property type="gene ID" value="SELMODRAFT_423277"/>
</dbReference>
<dbReference type="Proteomes" id="UP000001514">
    <property type="component" value="Unassembled WGS sequence"/>
</dbReference>
<dbReference type="HOGENOM" id="CLU_1410970_0_0_1"/>
<evidence type="ECO:0000313" key="2">
    <source>
        <dbReference type="Proteomes" id="UP000001514"/>
    </source>
</evidence>
<sequence>MLLWRNGEWDIISYAYTTRGRVAETSRVLITIPEHILMRGTQSLKFIHKNPRCLITSFMHETAFSESLQIFPRTSPARGAKCVRTERLGNTILRSSCNKAKDRLLQTTYTTVSWGAMLRNVKGLSTTRFLALGLRWWGVAVIDTWTSWMKLLRMRKQPFSCGKARWTKWHREAKKTYATMEDHANSNSLRVQC</sequence>